<proteinExistence type="predicted"/>
<evidence type="ECO:0000313" key="3">
    <source>
        <dbReference type="Proteomes" id="UP000607653"/>
    </source>
</evidence>
<name>A0A822ZDN0_NELNU</name>
<evidence type="ECO:0000313" key="2">
    <source>
        <dbReference type="EMBL" id="DAD41126.1"/>
    </source>
</evidence>
<evidence type="ECO:0000313" key="1">
    <source>
        <dbReference type="EMBL" id="DAD41124.1"/>
    </source>
</evidence>
<dbReference type="EMBL" id="DUZY01000005">
    <property type="protein sequence ID" value="DAD41126.1"/>
    <property type="molecule type" value="Genomic_DNA"/>
</dbReference>
<accession>A0A822ZDN0</accession>
<dbReference type="AlphaFoldDB" id="A0A822ZDN0"/>
<dbReference type="Proteomes" id="UP000607653">
    <property type="component" value="Unassembled WGS sequence"/>
</dbReference>
<gene>
    <name evidence="1" type="ORF">HUJ06_015447</name>
    <name evidence="2" type="ORF">HUJ06_015449</name>
</gene>
<organism evidence="2 3">
    <name type="scientific">Nelumbo nucifera</name>
    <name type="common">Sacred lotus</name>
    <dbReference type="NCBI Taxonomy" id="4432"/>
    <lineage>
        <taxon>Eukaryota</taxon>
        <taxon>Viridiplantae</taxon>
        <taxon>Streptophyta</taxon>
        <taxon>Embryophyta</taxon>
        <taxon>Tracheophyta</taxon>
        <taxon>Spermatophyta</taxon>
        <taxon>Magnoliopsida</taxon>
        <taxon>Proteales</taxon>
        <taxon>Nelumbonaceae</taxon>
        <taxon>Nelumbo</taxon>
    </lineage>
</organism>
<reference evidence="2 3" key="1">
    <citation type="journal article" date="2020" name="Mol. Biol. Evol.">
        <title>Distinct Expression and Methylation Patterns for Genes with Different Fates following a Single Whole-Genome Duplication in Flowering Plants.</title>
        <authorList>
            <person name="Shi T."/>
            <person name="Rahmani R.S."/>
            <person name="Gugger P.F."/>
            <person name="Wang M."/>
            <person name="Li H."/>
            <person name="Zhang Y."/>
            <person name="Li Z."/>
            <person name="Wang Q."/>
            <person name="Van de Peer Y."/>
            <person name="Marchal K."/>
            <person name="Chen J."/>
        </authorList>
    </citation>
    <scope>NUCLEOTIDE SEQUENCE [LARGE SCALE GENOMIC DNA]</scope>
    <source>
        <tissue evidence="2">Leaf</tissue>
    </source>
</reference>
<keyword evidence="3" id="KW-1185">Reference proteome</keyword>
<comment type="caution">
    <text evidence="2">The sequence shown here is derived from an EMBL/GenBank/DDBJ whole genome shotgun (WGS) entry which is preliminary data.</text>
</comment>
<sequence>MQSLRRNAAMIERLSNLHQSRLQQSISRKSDSTLSPFEVASRKQNDLFRTNLSAAARSLILI</sequence>
<protein>
    <submittedName>
        <fullName evidence="2">Uncharacterized protein</fullName>
    </submittedName>
</protein>
<dbReference type="EMBL" id="DUZY01000005">
    <property type="protein sequence ID" value="DAD41124.1"/>
    <property type="molecule type" value="Genomic_DNA"/>
</dbReference>